<reference evidence="12 13" key="1">
    <citation type="submission" date="2016-08" db="EMBL/GenBank/DDBJ databases">
        <title>Whole genome sequence of Mesorhizobium sp. strain UASWS1009 isolated from industrial sewage.</title>
        <authorList>
            <person name="Crovadore J."/>
            <person name="Calmin G."/>
            <person name="Chablais R."/>
            <person name="Cochard B."/>
            <person name="Lefort F."/>
        </authorList>
    </citation>
    <scope>NUCLEOTIDE SEQUENCE [LARGE SCALE GENOMIC DNA]</scope>
    <source>
        <strain evidence="12 13">UASWS1009</strain>
    </source>
</reference>
<gene>
    <name evidence="12" type="ORF">QV13_26235</name>
</gene>
<organism evidence="12 13">
    <name type="scientific">Mesorhizobium hungaricum</name>
    <dbReference type="NCBI Taxonomy" id="1566387"/>
    <lineage>
        <taxon>Bacteria</taxon>
        <taxon>Pseudomonadati</taxon>
        <taxon>Pseudomonadota</taxon>
        <taxon>Alphaproteobacteria</taxon>
        <taxon>Hyphomicrobiales</taxon>
        <taxon>Phyllobacteriaceae</taxon>
        <taxon>Mesorhizobium</taxon>
    </lineage>
</organism>
<evidence type="ECO:0000256" key="1">
    <source>
        <dbReference type="ARBA" id="ARBA00000085"/>
    </source>
</evidence>
<keyword evidence="9" id="KW-0067">ATP-binding</keyword>
<keyword evidence="13" id="KW-1185">Reference proteome</keyword>
<dbReference type="PANTHER" id="PTHR44936">
    <property type="entry name" value="SENSOR PROTEIN CREC"/>
    <property type="match status" value="1"/>
</dbReference>
<dbReference type="InterPro" id="IPR047770">
    <property type="entry name" value="RegB"/>
</dbReference>
<evidence type="ECO:0000256" key="3">
    <source>
        <dbReference type="ARBA" id="ARBA00012438"/>
    </source>
</evidence>
<dbReference type="InterPro" id="IPR003661">
    <property type="entry name" value="HisK_dim/P_dom"/>
</dbReference>
<keyword evidence="10" id="KW-0472">Membrane</keyword>
<dbReference type="SUPFAM" id="SSF55874">
    <property type="entry name" value="ATPase domain of HSP90 chaperone/DNA topoisomerase II/histidine kinase"/>
    <property type="match status" value="1"/>
</dbReference>
<dbReference type="CDD" id="cd00082">
    <property type="entry name" value="HisKA"/>
    <property type="match status" value="1"/>
</dbReference>
<feature type="transmembrane region" description="Helical" evidence="10">
    <location>
        <begin position="21"/>
        <end position="42"/>
    </location>
</feature>
<evidence type="ECO:0000256" key="9">
    <source>
        <dbReference type="ARBA" id="ARBA00022840"/>
    </source>
</evidence>
<dbReference type="Gene3D" id="1.10.287.130">
    <property type="match status" value="1"/>
</dbReference>
<proteinExistence type="predicted"/>
<dbReference type="PRINTS" id="PR00344">
    <property type="entry name" value="BCTRLSENSOR"/>
</dbReference>
<dbReference type="AlphaFoldDB" id="A0A1C2DGD0"/>
<evidence type="ECO:0000259" key="11">
    <source>
        <dbReference type="PROSITE" id="PS50109"/>
    </source>
</evidence>
<feature type="transmembrane region" description="Helical" evidence="10">
    <location>
        <begin position="159"/>
        <end position="181"/>
    </location>
</feature>
<keyword evidence="10" id="KW-0812">Transmembrane</keyword>
<dbReference type="InterPro" id="IPR005467">
    <property type="entry name" value="His_kinase_dom"/>
</dbReference>
<dbReference type="STRING" id="1566387.QV13_26235"/>
<evidence type="ECO:0000256" key="4">
    <source>
        <dbReference type="ARBA" id="ARBA00022475"/>
    </source>
</evidence>
<evidence type="ECO:0000256" key="2">
    <source>
        <dbReference type="ARBA" id="ARBA00004651"/>
    </source>
</evidence>
<sequence>MISFQRSPDFQPTERLRLNTLIRLRWLAIVGQSITVLVVAYALNFPLPVSYCFTLIACSAWMNLFLAFRYPAAHRLTPPAAFGILVFDGFQLTGLLYLTGGLTNPFALLLTVPVVISATSLPLKLTALLSVLVMAAATLLVFIHEPLPWHENSTLVMPFVYVAGVWVAVVCSIAFTAIYAFRVAKEARQLANALAATELVLQREQHLSALDGLAAAAAHELGTPLATITLVARELQKTLGKDPKYGEDVSLLRTQSERCREILKRLTSLSSEGEPQLAQLPLTSLVEEVVAPHRDFGITITLHPGECIGPEPVGRRNPGVIYGLGNLVENAVDFARSSITVRWAWNDQRVAVSITDDGPGFPPEIIDRIGEPYMSTRQGAERGGGLGLGLFIAKTLIERSGAVIDFRNSGGPGEGALVSIDWPREVFVNAETMIPIGFDAAE</sequence>
<dbReference type="SMART" id="SM00387">
    <property type="entry name" value="HATPase_c"/>
    <property type="match status" value="1"/>
</dbReference>
<evidence type="ECO:0000313" key="12">
    <source>
        <dbReference type="EMBL" id="OCX13767.1"/>
    </source>
</evidence>
<dbReference type="InterPro" id="IPR003594">
    <property type="entry name" value="HATPase_dom"/>
</dbReference>
<dbReference type="GO" id="GO:0005524">
    <property type="term" value="F:ATP binding"/>
    <property type="evidence" value="ECO:0007669"/>
    <property type="project" value="UniProtKB-KW"/>
</dbReference>
<dbReference type="Pfam" id="PF02518">
    <property type="entry name" value="HATPase_c"/>
    <property type="match status" value="1"/>
</dbReference>
<dbReference type="RefSeq" id="WP_024923344.1">
    <property type="nucleotide sequence ID" value="NZ_MDEO01000036.1"/>
</dbReference>
<dbReference type="SUPFAM" id="SSF47384">
    <property type="entry name" value="Homodimeric domain of signal transducing histidine kinase"/>
    <property type="match status" value="1"/>
</dbReference>
<dbReference type="NCBIfam" id="NF033792">
    <property type="entry name" value="ActS_PrrB_HisK"/>
    <property type="match status" value="1"/>
</dbReference>
<dbReference type="EMBL" id="MDEO01000036">
    <property type="protein sequence ID" value="OCX13767.1"/>
    <property type="molecule type" value="Genomic_DNA"/>
</dbReference>
<feature type="transmembrane region" description="Helical" evidence="10">
    <location>
        <begin position="128"/>
        <end position="147"/>
    </location>
</feature>
<keyword evidence="10" id="KW-1133">Transmembrane helix</keyword>
<evidence type="ECO:0000256" key="8">
    <source>
        <dbReference type="ARBA" id="ARBA00022777"/>
    </source>
</evidence>
<dbReference type="InterPro" id="IPR036097">
    <property type="entry name" value="HisK_dim/P_sf"/>
</dbReference>
<dbReference type="PROSITE" id="PS50109">
    <property type="entry name" value="HIS_KIN"/>
    <property type="match status" value="1"/>
</dbReference>
<keyword evidence="5" id="KW-0597">Phosphoprotein</keyword>
<dbReference type="OrthoDB" id="9785252at2"/>
<protein>
    <recommendedName>
        <fullName evidence="3">histidine kinase</fullName>
        <ecNumber evidence="3">2.7.13.3</ecNumber>
    </recommendedName>
</protein>
<name>A0A1C2DGD0_9HYPH</name>
<keyword evidence="4" id="KW-1003">Cell membrane</keyword>
<accession>A0A1C2DGD0</accession>
<feature type="transmembrane region" description="Helical" evidence="10">
    <location>
        <begin position="106"/>
        <end position="123"/>
    </location>
</feature>
<keyword evidence="6" id="KW-0808">Transferase</keyword>
<dbReference type="GO" id="GO:0005886">
    <property type="term" value="C:plasma membrane"/>
    <property type="evidence" value="ECO:0007669"/>
    <property type="project" value="UniProtKB-SubCell"/>
</dbReference>
<dbReference type="InterPro" id="IPR036890">
    <property type="entry name" value="HATPase_C_sf"/>
</dbReference>
<evidence type="ECO:0000256" key="7">
    <source>
        <dbReference type="ARBA" id="ARBA00022741"/>
    </source>
</evidence>
<dbReference type="InterPro" id="IPR050980">
    <property type="entry name" value="2C_sensor_his_kinase"/>
</dbReference>
<keyword evidence="7" id="KW-0547">Nucleotide-binding</keyword>
<dbReference type="GO" id="GO:0000155">
    <property type="term" value="F:phosphorelay sensor kinase activity"/>
    <property type="evidence" value="ECO:0007669"/>
    <property type="project" value="InterPro"/>
</dbReference>
<dbReference type="PANTHER" id="PTHR44936:SF10">
    <property type="entry name" value="SENSOR PROTEIN RSTB"/>
    <property type="match status" value="1"/>
</dbReference>
<evidence type="ECO:0000256" key="5">
    <source>
        <dbReference type="ARBA" id="ARBA00022553"/>
    </source>
</evidence>
<comment type="caution">
    <text evidence="12">The sequence shown here is derived from an EMBL/GenBank/DDBJ whole genome shotgun (WGS) entry which is preliminary data.</text>
</comment>
<comment type="subcellular location">
    <subcellularLocation>
        <location evidence="2">Cell membrane</location>
        <topology evidence="2">Multi-pass membrane protein</topology>
    </subcellularLocation>
</comment>
<dbReference type="Proteomes" id="UP000094412">
    <property type="component" value="Unassembled WGS sequence"/>
</dbReference>
<keyword evidence="8 12" id="KW-0418">Kinase</keyword>
<feature type="domain" description="Histidine kinase" evidence="11">
    <location>
        <begin position="216"/>
        <end position="426"/>
    </location>
</feature>
<dbReference type="EC" id="2.7.13.3" evidence="3"/>
<evidence type="ECO:0000313" key="13">
    <source>
        <dbReference type="Proteomes" id="UP000094412"/>
    </source>
</evidence>
<evidence type="ECO:0000256" key="6">
    <source>
        <dbReference type="ARBA" id="ARBA00022679"/>
    </source>
</evidence>
<dbReference type="InterPro" id="IPR004358">
    <property type="entry name" value="Sig_transdc_His_kin-like_C"/>
</dbReference>
<comment type="catalytic activity">
    <reaction evidence="1">
        <text>ATP + protein L-histidine = ADP + protein N-phospho-L-histidine.</text>
        <dbReference type="EC" id="2.7.13.3"/>
    </reaction>
</comment>
<dbReference type="SMART" id="SM00388">
    <property type="entry name" value="HisKA"/>
    <property type="match status" value="1"/>
</dbReference>
<dbReference type="Pfam" id="PF00512">
    <property type="entry name" value="HisKA"/>
    <property type="match status" value="1"/>
</dbReference>
<evidence type="ECO:0000256" key="10">
    <source>
        <dbReference type="SAM" id="Phobius"/>
    </source>
</evidence>
<dbReference type="Gene3D" id="3.30.565.10">
    <property type="entry name" value="Histidine kinase-like ATPase, C-terminal domain"/>
    <property type="match status" value="1"/>
</dbReference>